<dbReference type="EMBL" id="BAABGX010000003">
    <property type="protein sequence ID" value="GAA4315335.1"/>
    <property type="molecule type" value="Genomic_DNA"/>
</dbReference>
<feature type="transmembrane region" description="Helical" evidence="1">
    <location>
        <begin position="9"/>
        <end position="28"/>
    </location>
</feature>
<feature type="transmembrane region" description="Helical" evidence="1">
    <location>
        <begin position="43"/>
        <end position="62"/>
    </location>
</feature>
<keyword evidence="3" id="KW-1185">Reference proteome</keyword>
<evidence type="ECO:0000313" key="2">
    <source>
        <dbReference type="EMBL" id="GAA4315335.1"/>
    </source>
</evidence>
<protein>
    <recommendedName>
        <fullName evidence="4">DoxX-like family protein</fullName>
    </recommendedName>
</protein>
<accession>A0ABP8G1W9</accession>
<name>A0ABP8G1W9_9BACT</name>
<proteinExistence type="predicted"/>
<dbReference type="RefSeq" id="WP_345169329.1">
    <property type="nucleotide sequence ID" value="NZ_BAABGX010000003.1"/>
</dbReference>
<organism evidence="2 3">
    <name type="scientific">Nibribacter koreensis</name>
    <dbReference type="NCBI Taxonomy" id="1084519"/>
    <lineage>
        <taxon>Bacteria</taxon>
        <taxon>Pseudomonadati</taxon>
        <taxon>Bacteroidota</taxon>
        <taxon>Cytophagia</taxon>
        <taxon>Cytophagales</taxon>
        <taxon>Hymenobacteraceae</taxon>
        <taxon>Nibribacter</taxon>
    </lineage>
</organism>
<dbReference type="Proteomes" id="UP001501844">
    <property type="component" value="Unassembled WGS sequence"/>
</dbReference>
<comment type="caution">
    <text evidence="2">The sequence shown here is derived from an EMBL/GenBank/DDBJ whole genome shotgun (WGS) entry which is preliminary data.</text>
</comment>
<evidence type="ECO:0000313" key="3">
    <source>
        <dbReference type="Proteomes" id="UP001501844"/>
    </source>
</evidence>
<sequence length="126" mass="14168">MENFKIGRYLAFIAVVQFLVTLGFGIYSEAGDLSVAFLYPLEYLFPALFINYVYGLLLQIFAPKLPNGGFWLLWLILGTGLMLANELFIQGATQMLHLILLASAGLNALYFYKTISKKKPVYTKSI</sequence>
<feature type="transmembrane region" description="Helical" evidence="1">
    <location>
        <begin position="95"/>
        <end position="112"/>
    </location>
</feature>
<keyword evidence="1" id="KW-1133">Transmembrane helix</keyword>
<evidence type="ECO:0000256" key="1">
    <source>
        <dbReference type="SAM" id="Phobius"/>
    </source>
</evidence>
<gene>
    <name evidence="2" type="ORF">GCM10023183_35880</name>
</gene>
<evidence type="ECO:0008006" key="4">
    <source>
        <dbReference type="Google" id="ProtNLM"/>
    </source>
</evidence>
<feature type="transmembrane region" description="Helical" evidence="1">
    <location>
        <begin position="69"/>
        <end position="89"/>
    </location>
</feature>
<keyword evidence="1" id="KW-0812">Transmembrane</keyword>
<keyword evidence="1" id="KW-0472">Membrane</keyword>
<reference evidence="3" key="1">
    <citation type="journal article" date="2019" name="Int. J. Syst. Evol. Microbiol.">
        <title>The Global Catalogue of Microorganisms (GCM) 10K type strain sequencing project: providing services to taxonomists for standard genome sequencing and annotation.</title>
        <authorList>
            <consortium name="The Broad Institute Genomics Platform"/>
            <consortium name="The Broad Institute Genome Sequencing Center for Infectious Disease"/>
            <person name="Wu L."/>
            <person name="Ma J."/>
        </authorList>
    </citation>
    <scope>NUCLEOTIDE SEQUENCE [LARGE SCALE GENOMIC DNA]</scope>
    <source>
        <strain evidence="3">JCM 17917</strain>
    </source>
</reference>